<reference evidence="1 2" key="1">
    <citation type="submission" date="2016-08" db="EMBL/GenBank/DDBJ databases">
        <authorList>
            <person name="Seilhamer J.J."/>
        </authorList>
    </citation>
    <scope>NUCLEOTIDE SEQUENCE [LARGE SCALE GENOMIC DNA]</scope>
    <source>
        <strain evidence="1 2">KH-21-114</strain>
    </source>
</reference>
<dbReference type="Proteomes" id="UP000237230">
    <property type="component" value="Unassembled WGS sequence"/>
</dbReference>
<name>A0A2S3X4Z3_PSEPU</name>
<evidence type="ECO:0000313" key="1">
    <source>
        <dbReference type="EMBL" id="POG10545.1"/>
    </source>
</evidence>
<accession>A0A2S3X4Z3</accession>
<reference evidence="1 2" key="2">
    <citation type="submission" date="2018-03" db="EMBL/GenBank/DDBJ databases">
        <title>Draft genome of Pseudomonas putida strain KH-21-114.</title>
        <authorList>
            <person name="Yoshizawa S."/>
            <person name="Khan N.H."/>
            <person name="Nishimura M."/>
            <person name="Chiura H.X."/>
            <person name="Ogura Y."/>
            <person name="Hayashi T."/>
            <person name="Kogure K."/>
        </authorList>
    </citation>
    <scope>NUCLEOTIDE SEQUENCE [LARGE SCALE GENOMIC DNA]</scope>
    <source>
        <strain evidence="1 2">KH-21-114</strain>
    </source>
</reference>
<dbReference type="EMBL" id="MINH01000019">
    <property type="protein sequence ID" value="POG10545.1"/>
    <property type="molecule type" value="Genomic_DNA"/>
</dbReference>
<gene>
    <name evidence="1" type="ORF">BGP84_12740</name>
</gene>
<protein>
    <submittedName>
        <fullName evidence="1">Uncharacterized protein</fullName>
    </submittedName>
</protein>
<organism evidence="1 2">
    <name type="scientific">Pseudomonas putida</name>
    <name type="common">Arthrobacter siderocapsulatus</name>
    <dbReference type="NCBI Taxonomy" id="303"/>
    <lineage>
        <taxon>Bacteria</taxon>
        <taxon>Pseudomonadati</taxon>
        <taxon>Pseudomonadota</taxon>
        <taxon>Gammaproteobacteria</taxon>
        <taxon>Pseudomonadales</taxon>
        <taxon>Pseudomonadaceae</taxon>
        <taxon>Pseudomonas</taxon>
    </lineage>
</organism>
<evidence type="ECO:0000313" key="2">
    <source>
        <dbReference type="Proteomes" id="UP000237230"/>
    </source>
</evidence>
<comment type="caution">
    <text evidence="1">The sequence shown here is derived from an EMBL/GenBank/DDBJ whole genome shotgun (WGS) entry which is preliminary data.</text>
</comment>
<dbReference type="AlphaFoldDB" id="A0A2S3X4Z3"/>
<sequence>MSMTITLSAVLASAPWETIEMVISEHPLFAYQIFIVGNYVFKPLIYMRHQHFHVRVERWQQLYQLYDLHVLIPLRDEHRAQLLVH</sequence>
<proteinExistence type="predicted"/>